<evidence type="ECO:0000256" key="1">
    <source>
        <dbReference type="SAM" id="MobiDB-lite"/>
    </source>
</evidence>
<reference evidence="3" key="1">
    <citation type="submission" date="2019-12" db="UniProtKB">
        <authorList>
            <consortium name="WormBaseParasite"/>
        </authorList>
    </citation>
    <scope>IDENTIFICATION</scope>
</reference>
<evidence type="ECO:0000313" key="2">
    <source>
        <dbReference type="Proteomes" id="UP000046395"/>
    </source>
</evidence>
<proteinExistence type="predicted"/>
<dbReference type="AlphaFoldDB" id="A0A5S6Q8H3"/>
<dbReference type="Proteomes" id="UP000046395">
    <property type="component" value="Unassembled WGS sequence"/>
</dbReference>
<name>A0A5S6Q8H3_TRIMR</name>
<organism evidence="2 3">
    <name type="scientific">Trichuris muris</name>
    <name type="common">Mouse whipworm</name>
    <dbReference type="NCBI Taxonomy" id="70415"/>
    <lineage>
        <taxon>Eukaryota</taxon>
        <taxon>Metazoa</taxon>
        <taxon>Ecdysozoa</taxon>
        <taxon>Nematoda</taxon>
        <taxon>Enoplea</taxon>
        <taxon>Dorylaimia</taxon>
        <taxon>Trichinellida</taxon>
        <taxon>Trichuridae</taxon>
        <taxon>Trichuris</taxon>
    </lineage>
</organism>
<keyword evidence="2" id="KW-1185">Reference proteome</keyword>
<dbReference type="WBParaSite" id="TMUE_1000003591.1">
    <property type="protein sequence ID" value="TMUE_1000003591.1"/>
    <property type="gene ID" value="WBGene00291944"/>
</dbReference>
<feature type="region of interest" description="Disordered" evidence="1">
    <location>
        <begin position="44"/>
        <end position="67"/>
    </location>
</feature>
<accession>A0A5S6Q8H3</accession>
<sequence>MWIPTSRAQLKNQSNLTAWELANTPFCSIKLVLDCITRAAQAWEEQRHGAPDQTSDVRMTGQLHHWR</sequence>
<protein>
    <submittedName>
        <fullName evidence="3">Uncharacterized protein</fullName>
    </submittedName>
</protein>
<evidence type="ECO:0000313" key="3">
    <source>
        <dbReference type="WBParaSite" id="TMUE_1000003591.1"/>
    </source>
</evidence>